<protein>
    <submittedName>
        <fullName evidence="1">Uncharacterized protein</fullName>
    </submittedName>
</protein>
<evidence type="ECO:0000313" key="1">
    <source>
        <dbReference type="EMBL" id="KKL29044.1"/>
    </source>
</evidence>
<name>A0A0F9C454_9ZZZZ</name>
<reference evidence="1" key="1">
    <citation type="journal article" date="2015" name="Nature">
        <title>Complex archaea that bridge the gap between prokaryotes and eukaryotes.</title>
        <authorList>
            <person name="Spang A."/>
            <person name="Saw J.H."/>
            <person name="Jorgensen S.L."/>
            <person name="Zaremba-Niedzwiedzka K."/>
            <person name="Martijn J."/>
            <person name="Lind A.E."/>
            <person name="van Eijk R."/>
            <person name="Schleper C."/>
            <person name="Guy L."/>
            <person name="Ettema T.J."/>
        </authorList>
    </citation>
    <scope>NUCLEOTIDE SEQUENCE</scope>
</reference>
<sequence>TVVHGLQLLRMAQASSVRAPRPQLSPILHSATNTSFE</sequence>
<proteinExistence type="predicted"/>
<dbReference type="AlphaFoldDB" id="A0A0F9C454"/>
<accession>A0A0F9C454</accession>
<organism evidence="1">
    <name type="scientific">marine sediment metagenome</name>
    <dbReference type="NCBI Taxonomy" id="412755"/>
    <lineage>
        <taxon>unclassified sequences</taxon>
        <taxon>metagenomes</taxon>
        <taxon>ecological metagenomes</taxon>
    </lineage>
</organism>
<dbReference type="EMBL" id="LAZR01034881">
    <property type="protein sequence ID" value="KKL29044.1"/>
    <property type="molecule type" value="Genomic_DNA"/>
</dbReference>
<comment type="caution">
    <text evidence="1">The sequence shown here is derived from an EMBL/GenBank/DDBJ whole genome shotgun (WGS) entry which is preliminary data.</text>
</comment>
<feature type="non-terminal residue" evidence="1">
    <location>
        <position position="1"/>
    </location>
</feature>
<gene>
    <name evidence="1" type="ORF">LCGC14_2369090</name>
</gene>